<name>A0A9N9S7L4_PHACE</name>
<dbReference type="InterPro" id="IPR018490">
    <property type="entry name" value="cNMP-bd_dom_sf"/>
</dbReference>
<dbReference type="SMART" id="SM00100">
    <property type="entry name" value="cNMP"/>
    <property type="match status" value="1"/>
</dbReference>
<dbReference type="InterPro" id="IPR000595">
    <property type="entry name" value="cNMP-bd_dom"/>
</dbReference>
<dbReference type="PANTHER" id="PTHR45689">
    <property type="entry name" value="I[[H]] CHANNEL, ISOFORM E"/>
    <property type="match status" value="1"/>
</dbReference>
<dbReference type="GO" id="GO:0005249">
    <property type="term" value="F:voltage-gated potassium channel activity"/>
    <property type="evidence" value="ECO:0007669"/>
    <property type="project" value="TreeGrafter"/>
</dbReference>
<evidence type="ECO:0000313" key="3">
    <source>
        <dbReference type="EMBL" id="CAG9812445.1"/>
    </source>
</evidence>
<keyword evidence="4" id="KW-1185">Reference proteome</keyword>
<proteinExistence type="predicted"/>
<keyword evidence="1" id="KW-0472">Membrane</keyword>
<dbReference type="PANTHER" id="PTHR45689:SF14">
    <property type="entry name" value="CYCLIC NUCLEOTIDE-GATED CATION CHANNEL SUBUNIT A-LIKE PROTEIN"/>
    <property type="match status" value="1"/>
</dbReference>
<dbReference type="AlphaFoldDB" id="A0A9N9S7L4"/>
<feature type="transmembrane region" description="Helical" evidence="1">
    <location>
        <begin position="294"/>
        <end position="318"/>
    </location>
</feature>
<dbReference type="GO" id="GO:0003254">
    <property type="term" value="P:regulation of membrane depolarization"/>
    <property type="evidence" value="ECO:0007669"/>
    <property type="project" value="TreeGrafter"/>
</dbReference>
<dbReference type="EMBL" id="OU896707">
    <property type="protein sequence ID" value="CAG9812445.1"/>
    <property type="molecule type" value="Genomic_DNA"/>
</dbReference>
<dbReference type="InterPro" id="IPR014710">
    <property type="entry name" value="RmlC-like_jellyroll"/>
</dbReference>
<dbReference type="PROSITE" id="PS50042">
    <property type="entry name" value="CNMP_BINDING_3"/>
    <property type="match status" value="1"/>
</dbReference>
<feature type="transmembrane region" description="Helical" evidence="1">
    <location>
        <begin position="84"/>
        <end position="104"/>
    </location>
</feature>
<dbReference type="Gene3D" id="1.10.287.630">
    <property type="entry name" value="Helix hairpin bin"/>
    <property type="match status" value="1"/>
</dbReference>
<dbReference type="InterPro" id="IPR018488">
    <property type="entry name" value="cNMP-bd_CS"/>
</dbReference>
<organism evidence="3 4">
    <name type="scientific">Phaedon cochleariae</name>
    <name type="common">Mustard beetle</name>
    <dbReference type="NCBI Taxonomy" id="80249"/>
    <lineage>
        <taxon>Eukaryota</taxon>
        <taxon>Metazoa</taxon>
        <taxon>Ecdysozoa</taxon>
        <taxon>Arthropoda</taxon>
        <taxon>Hexapoda</taxon>
        <taxon>Insecta</taxon>
        <taxon>Pterygota</taxon>
        <taxon>Neoptera</taxon>
        <taxon>Endopterygota</taxon>
        <taxon>Coleoptera</taxon>
        <taxon>Polyphaga</taxon>
        <taxon>Cucujiformia</taxon>
        <taxon>Chrysomeloidea</taxon>
        <taxon>Chrysomelidae</taxon>
        <taxon>Chrysomelinae</taxon>
        <taxon>Chrysomelini</taxon>
        <taxon>Phaedon</taxon>
    </lineage>
</organism>
<keyword evidence="1" id="KW-1133">Transmembrane helix</keyword>
<dbReference type="InterPro" id="IPR051413">
    <property type="entry name" value="K/Na_HCN_channel"/>
</dbReference>
<dbReference type="CDD" id="cd00038">
    <property type="entry name" value="CAP_ED"/>
    <property type="match status" value="1"/>
</dbReference>
<evidence type="ECO:0000256" key="1">
    <source>
        <dbReference type="SAM" id="Phobius"/>
    </source>
</evidence>
<feature type="transmembrane region" description="Helical" evidence="1">
    <location>
        <begin position="239"/>
        <end position="262"/>
    </location>
</feature>
<dbReference type="Proteomes" id="UP001153737">
    <property type="component" value="Chromosome 1"/>
</dbReference>
<feature type="transmembrane region" description="Helical" evidence="1">
    <location>
        <begin position="124"/>
        <end position="146"/>
    </location>
</feature>
<dbReference type="SUPFAM" id="SSF51206">
    <property type="entry name" value="cAMP-binding domain-like"/>
    <property type="match status" value="1"/>
</dbReference>
<dbReference type="Gene3D" id="2.60.120.10">
    <property type="entry name" value="Jelly Rolls"/>
    <property type="match status" value="1"/>
</dbReference>
<dbReference type="Pfam" id="PF00027">
    <property type="entry name" value="cNMP_binding"/>
    <property type="match status" value="1"/>
</dbReference>
<dbReference type="GO" id="GO:0035725">
    <property type="term" value="P:sodium ion transmembrane transport"/>
    <property type="evidence" value="ECO:0007669"/>
    <property type="project" value="TreeGrafter"/>
</dbReference>
<dbReference type="SUPFAM" id="SSF81324">
    <property type="entry name" value="Voltage-gated potassium channels"/>
    <property type="match status" value="1"/>
</dbReference>
<dbReference type="Gene3D" id="1.10.287.70">
    <property type="match status" value="1"/>
</dbReference>
<accession>A0A9N9S7L4</accession>
<reference evidence="3" key="2">
    <citation type="submission" date="2022-10" db="EMBL/GenBank/DDBJ databases">
        <authorList>
            <consortium name="ENA_rothamsted_submissions"/>
            <consortium name="culmorum"/>
            <person name="King R."/>
        </authorList>
    </citation>
    <scope>NUCLEOTIDE SEQUENCE</scope>
</reference>
<gene>
    <name evidence="3" type="ORF">PHAECO_LOCUS1079</name>
</gene>
<keyword evidence="1" id="KW-0812">Transmembrane</keyword>
<dbReference type="OrthoDB" id="2021138at2759"/>
<dbReference type="PROSITE" id="PS00888">
    <property type="entry name" value="CNMP_BINDING_1"/>
    <property type="match status" value="1"/>
</dbReference>
<evidence type="ECO:0000259" key="2">
    <source>
        <dbReference type="PROSITE" id="PS50042"/>
    </source>
</evidence>
<feature type="domain" description="Cyclic nucleotide-binding" evidence="2">
    <location>
        <begin position="403"/>
        <end position="519"/>
    </location>
</feature>
<sequence length="528" mass="61857">MPRKSSVSPSGIVHDCKLQADAEEDVLAQIIDTGIFINLRRKLLTLSMVNRDHPRTQLYYKSGASCRREGVRHLVNYMIMSHPFCLWCLYWEFFIFWVYSYMYLVCSLSVAFLRNREVLGKMNIARLAGDFVLLIDMIHLFFMGYYCTEKSRTIMNPIQVAKHYLATYFFVDLISSVPSYCEILKWLFDIDEFNNPYLSAMRLLSIFKVFRIGRWLETLELYRQYMNYSSYWFKAIKAVLMYLVLIVLLYAAIFTVMNFMIFTESPDRSEMYKFERFYKATMILLVVSHGDNTLISTANIAVVSLFLCVGYVMQLFLYAEVMQVWNKFESASNKNDNLLQQFKEYMKYKGLPIQIREKMFTYFNFKFQNEFFNEAQINSMVSDILKQEILMHVTKIHLEKAQFFKGIPETVLMKIVSQLKSEIYLPDDVIVTAGTPGTCMYFIYFGTVAVYTAMGKEICHLEDGAHFGEIALVFNEPRIATVVAVTPCELFKLKRTDFLDVIEPFAELKTQIVANARERLLRSRIESF</sequence>
<dbReference type="GO" id="GO:0098855">
    <property type="term" value="C:HCN channel complex"/>
    <property type="evidence" value="ECO:0007669"/>
    <property type="project" value="TreeGrafter"/>
</dbReference>
<protein>
    <recommendedName>
        <fullName evidence="2">Cyclic nucleotide-binding domain-containing protein</fullName>
    </recommendedName>
</protein>
<reference evidence="3" key="1">
    <citation type="submission" date="2022-01" db="EMBL/GenBank/DDBJ databases">
        <authorList>
            <person name="King R."/>
        </authorList>
    </citation>
    <scope>NUCLEOTIDE SEQUENCE</scope>
</reference>
<evidence type="ECO:0000313" key="4">
    <source>
        <dbReference type="Proteomes" id="UP001153737"/>
    </source>
</evidence>